<accession>A0A1B8B0P3</accession>
<proteinExistence type="predicted"/>
<evidence type="ECO:0000313" key="1">
    <source>
        <dbReference type="EMBL" id="OBS26307.1"/>
    </source>
</evidence>
<dbReference type="AlphaFoldDB" id="A0A1B8B0P3"/>
<keyword evidence="2" id="KW-1185">Reference proteome</keyword>
<evidence type="ECO:0000313" key="2">
    <source>
        <dbReference type="Proteomes" id="UP000091967"/>
    </source>
</evidence>
<sequence length="544" mass="61641">MDRLWAVIRYEFQPPAFNTARRRSVLTKKAATETESALQAQARLGLIALLSSPSVPEDVLQGGGLISFALNVYNPIWGTSVMFEGIRYLSYLSNTQHEKNFERIIPKRGASDVLYFASNHLGIVSIYFEEPAQSKQELPGIWWSFVHGSLRDIPIEGHTDGFKIRDLRLMGSHYPDGGLTSRWSVLPPRPRATWLVNLDDRTHSNLYFKSLDCGKPGITGFSACMVDGDLVDLHYHTKGESLEFYHDGGGDRRHAVWLYFPIEQGERIFEVWRRRKKPNFCRDIPMLRTNRGRVFVLGTHINQHDIDNKYDCLTSFPTPKQARFWFSCHEGCVDYLAFDTEDKRHDKNEFLRPLQGTSALRSSGAPAQTFASSAPLKDVVEVVPCKSWAPGSAGIVGLVFTYSDGHRETLGQVRLDHLLAPIKAEPTGDIWLGLRYLARGSVVEAIRLIPSNGETIYCGSTSEAGLHWRNAKWQGRLDWFFWYGMTFLTYHSQPIPDQHIGRILEMEGGREWERKRESTTDLHIPFSPLSSDRSVGGGLVIIDP</sequence>
<dbReference type="EMBL" id="LYXU01000001">
    <property type="protein sequence ID" value="OBS26307.1"/>
    <property type="molecule type" value="Genomic_DNA"/>
</dbReference>
<organism evidence="1 2">
    <name type="scientific">Fusarium poae</name>
    <dbReference type="NCBI Taxonomy" id="36050"/>
    <lineage>
        <taxon>Eukaryota</taxon>
        <taxon>Fungi</taxon>
        <taxon>Dikarya</taxon>
        <taxon>Ascomycota</taxon>
        <taxon>Pezizomycotina</taxon>
        <taxon>Sordariomycetes</taxon>
        <taxon>Hypocreomycetidae</taxon>
        <taxon>Hypocreales</taxon>
        <taxon>Nectriaceae</taxon>
        <taxon>Fusarium</taxon>
    </lineage>
</organism>
<dbReference type="STRING" id="36050.A0A1B8B0P3"/>
<protein>
    <submittedName>
        <fullName evidence="1">Uncharacterized protein</fullName>
    </submittedName>
</protein>
<gene>
    <name evidence="1" type="ORF">FPOA_00248</name>
</gene>
<dbReference type="OMA" id="ERIFEVW"/>
<dbReference type="Proteomes" id="UP000091967">
    <property type="component" value="Unassembled WGS sequence"/>
</dbReference>
<reference evidence="1 2" key="1">
    <citation type="submission" date="2016-06" db="EMBL/GenBank/DDBJ databases">
        <title>Living apart together: crosstalk between the core and supernumerary genomes in a fungal plant pathogen.</title>
        <authorList>
            <person name="Vanheule A."/>
            <person name="Audenaert K."/>
            <person name="Warris S."/>
            <person name="Van De Geest H."/>
            <person name="Schijlen E."/>
            <person name="Hofte M."/>
            <person name="De Saeger S."/>
            <person name="Haesaert G."/>
            <person name="Waalwijk C."/>
            <person name="Van Der Lee T."/>
        </authorList>
    </citation>
    <scope>NUCLEOTIDE SEQUENCE [LARGE SCALE GENOMIC DNA]</scope>
    <source>
        <strain evidence="1 2">2516</strain>
    </source>
</reference>
<name>A0A1B8B0P3_FUSPO</name>
<comment type="caution">
    <text evidence="1">The sequence shown here is derived from an EMBL/GenBank/DDBJ whole genome shotgun (WGS) entry which is preliminary data.</text>
</comment>